<accession>A0A942Z354</accession>
<protein>
    <submittedName>
        <fullName evidence="1">SLAP domain-containing protein</fullName>
    </submittedName>
</protein>
<evidence type="ECO:0000313" key="1">
    <source>
        <dbReference type="EMBL" id="MBS4223228.1"/>
    </source>
</evidence>
<dbReference type="InterPro" id="IPR030910">
    <property type="entry name" value="SLAP_dom"/>
</dbReference>
<keyword evidence="2" id="KW-1185">Reference proteome</keyword>
<comment type="caution">
    <text evidence="1">The sequence shown here is derived from an EMBL/GenBank/DDBJ whole genome shotgun (WGS) entry which is preliminary data.</text>
</comment>
<dbReference type="RefSeq" id="WP_213098259.1">
    <property type="nucleotide sequence ID" value="NZ_JAGYPK010000002.1"/>
</dbReference>
<dbReference type="NCBIfam" id="TIGR04398">
    <property type="entry name" value="SLAP_DUP"/>
    <property type="match status" value="1"/>
</dbReference>
<evidence type="ECO:0000313" key="2">
    <source>
        <dbReference type="Proteomes" id="UP000676456"/>
    </source>
</evidence>
<dbReference type="Proteomes" id="UP000676456">
    <property type="component" value="Unassembled WGS sequence"/>
</dbReference>
<dbReference type="AlphaFoldDB" id="A0A942Z354"/>
<organism evidence="1 2">
    <name type="scientific">Lederbergia citrea</name>
    <dbReference type="NCBI Taxonomy" id="2833581"/>
    <lineage>
        <taxon>Bacteria</taxon>
        <taxon>Bacillati</taxon>
        <taxon>Bacillota</taxon>
        <taxon>Bacilli</taxon>
        <taxon>Bacillales</taxon>
        <taxon>Bacillaceae</taxon>
        <taxon>Lederbergia</taxon>
    </lineage>
</organism>
<reference evidence="1 2" key="1">
    <citation type="submission" date="2021-05" db="EMBL/GenBank/DDBJ databases">
        <title>Novel Bacillus species.</title>
        <authorList>
            <person name="Liu G."/>
        </authorList>
    </citation>
    <scope>NUCLEOTIDE SEQUENCE [LARGE SCALE GENOMIC DNA]</scope>
    <source>
        <strain evidence="1 2">FJAT-49682</strain>
    </source>
</reference>
<proteinExistence type="predicted"/>
<gene>
    <name evidence="1" type="ORF">KHA91_10780</name>
</gene>
<sequence length="129" mass="15026">MEKYRIHYHPMWEKTLSESQKSTYEELVQTVKPEDNQLTVKVVYGTYKRNGGFVITVFLNNGFKHAITVEKARVSVLDRDGKIIASDNFEPYLYINARSFQPWSFVFSKESVLQNNAELDSLQVTIEIK</sequence>
<name>A0A942Z354_9BACI</name>
<dbReference type="EMBL" id="JAGYPN010000002">
    <property type="protein sequence ID" value="MBS4223228.1"/>
    <property type="molecule type" value="Genomic_DNA"/>
</dbReference>